<evidence type="ECO:0000256" key="1">
    <source>
        <dbReference type="ARBA" id="ARBA00022448"/>
    </source>
</evidence>
<reference evidence="10" key="1">
    <citation type="journal article" date="2008" name="Proc. Natl. Acad. Sci. U.S.A.">
        <title>Complete genome of the uncultured termite group 1 bacteria in a single host protist cell.</title>
        <authorList>
            <person name="Hongoh Y."/>
            <person name="Sharma V.K."/>
            <person name="Prakash T."/>
            <person name="Noda S."/>
            <person name="Taylor T.D."/>
            <person name="Kudo T."/>
            <person name="Sakaki Y."/>
            <person name="Toyoda A."/>
            <person name="Hattori M."/>
            <person name="Ohkuma M."/>
        </authorList>
    </citation>
    <scope>NUCLEOTIDE SEQUENCE [LARGE SCALE GENOMIC DNA]</scope>
    <source>
        <strain evidence="10">Rs-D17 genomovar Ri2008</strain>
    </source>
</reference>
<dbReference type="GO" id="GO:0051539">
    <property type="term" value="F:4 iron, 4 sulfur cluster binding"/>
    <property type="evidence" value="ECO:0007669"/>
    <property type="project" value="UniProtKB-KW"/>
</dbReference>
<evidence type="ECO:0000256" key="3">
    <source>
        <dbReference type="ARBA" id="ARBA00022723"/>
    </source>
</evidence>
<dbReference type="PROSITE" id="PS00198">
    <property type="entry name" value="4FE4S_FER_1"/>
    <property type="match status" value="1"/>
</dbReference>
<keyword evidence="7" id="KW-0411">Iron-sulfur</keyword>
<dbReference type="HOGENOM" id="CLU_043374_3_1_0"/>
<organism evidence="9 10">
    <name type="scientific">Endomicrobium trichonymphae</name>
    <dbReference type="NCBI Taxonomy" id="1408204"/>
    <lineage>
        <taxon>Bacteria</taxon>
        <taxon>Pseudomonadati</taxon>
        <taxon>Elusimicrobiota</taxon>
        <taxon>Endomicrobiia</taxon>
        <taxon>Endomicrobiales</taxon>
        <taxon>Endomicrobiaceae</taxon>
        <taxon>Candidatus Endomicrobiellum</taxon>
    </lineage>
</organism>
<evidence type="ECO:0000256" key="6">
    <source>
        <dbReference type="ARBA" id="ARBA00023004"/>
    </source>
</evidence>
<keyword evidence="5" id="KW-0249">Electron transport</keyword>
<keyword evidence="6" id="KW-0408">Iron</keyword>
<evidence type="ECO:0000256" key="2">
    <source>
        <dbReference type="ARBA" id="ARBA00022485"/>
    </source>
</evidence>
<feature type="domain" description="4Fe-4S ferredoxin-type" evidence="8">
    <location>
        <begin position="85"/>
        <end position="114"/>
    </location>
</feature>
<dbReference type="InterPro" id="IPR050954">
    <property type="entry name" value="ET_IronSulfur_Cluster-Binding"/>
</dbReference>
<dbReference type="Proteomes" id="UP000001691">
    <property type="component" value="Chromosome"/>
</dbReference>
<accession>B1GZG1</accession>
<dbReference type="RefSeq" id="WP_015423172.1">
    <property type="nucleotide sequence ID" value="NC_020419.1"/>
</dbReference>
<dbReference type="AlphaFoldDB" id="B1GZG1"/>
<dbReference type="PANTHER" id="PTHR43177">
    <property type="entry name" value="PROTEIN NRFC"/>
    <property type="match status" value="1"/>
</dbReference>
<dbReference type="PROSITE" id="PS51379">
    <property type="entry name" value="4FE4S_FER_2"/>
    <property type="match status" value="1"/>
</dbReference>
<protein>
    <submittedName>
        <fullName evidence="9">4Fe-4S ferredoxin, iron-sulfur binding</fullName>
    </submittedName>
</protein>
<evidence type="ECO:0000259" key="8">
    <source>
        <dbReference type="PROSITE" id="PS51379"/>
    </source>
</evidence>
<evidence type="ECO:0000256" key="5">
    <source>
        <dbReference type="ARBA" id="ARBA00022982"/>
    </source>
</evidence>
<dbReference type="STRING" id="471821.TGRD_160"/>
<evidence type="ECO:0000313" key="10">
    <source>
        <dbReference type="Proteomes" id="UP000001691"/>
    </source>
</evidence>
<sequence>MKKIYAFERECLGCRLCEVYCKTAHSKSKDIIKAHKQENITSAIIIEEILQPKAVSYFALQCRHCASPKCVKACISGAMYRDEKGIVHNDKKRCVSCMSCVLVCPFGAVKKSNDGKAVSKCDLCVDYGNGKSLCVENCPNNAIKLLNEDEAEALK</sequence>
<dbReference type="GO" id="GO:0046872">
    <property type="term" value="F:metal ion binding"/>
    <property type="evidence" value="ECO:0007669"/>
    <property type="project" value="UniProtKB-KW"/>
</dbReference>
<evidence type="ECO:0000256" key="7">
    <source>
        <dbReference type="ARBA" id="ARBA00023014"/>
    </source>
</evidence>
<keyword evidence="1" id="KW-0813">Transport</keyword>
<dbReference type="CDD" id="cd10563">
    <property type="entry name" value="CooF_like"/>
    <property type="match status" value="1"/>
</dbReference>
<dbReference type="PANTHER" id="PTHR43177:SF5">
    <property type="entry name" value="ANAEROBIC DIMETHYL SULFOXIDE REDUCTASE CHAIN B-RELATED"/>
    <property type="match status" value="1"/>
</dbReference>
<dbReference type="InterPro" id="IPR017896">
    <property type="entry name" value="4Fe4S_Fe-S-bd"/>
</dbReference>
<keyword evidence="4" id="KW-0677">Repeat</keyword>
<evidence type="ECO:0000256" key="4">
    <source>
        <dbReference type="ARBA" id="ARBA00022737"/>
    </source>
</evidence>
<name>B1GZG1_ENDTX</name>
<dbReference type="Gene3D" id="3.30.70.20">
    <property type="match status" value="2"/>
</dbReference>
<keyword evidence="2" id="KW-0004">4Fe-4S</keyword>
<gene>
    <name evidence="9" type="ordered locus">TGRD_159</name>
</gene>
<proteinExistence type="predicted"/>
<dbReference type="EMBL" id="AP009510">
    <property type="protein sequence ID" value="BAG13643.1"/>
    <property type="molecule type" value="Genomic_DNA"/>
</dbReference>
<dbReference type="SUPFAM" id="SSF54862">
    <property type="entry name" value="4Fe-4S ferredoxins"/>
    <property type="match status" value="1"/>
</dbReference>
<evidence type="ECO:0000313" key="9">
    <source>
        <dbReference type="EMBL" id="BAG13643.1"/>
    </source>
</evidence>
<dbReference type="Pfam" id="PF13247">
    <property type="entry name" value="Fer4_11"/>
    <property type="match status" value="1"/>
</dbReference>
<keyword evidence="3" id="KW-0479">Metal-binding</keyword>
<dbReference type="KEGG" id="rsd:TGRD_159"/>
<keyword evidence="10" id="KW-1185">Reference proteome</keyword>
<dbReference type="InterPro" id="IPR017900">
    <property type="entry name" value="4Fe4S_Fe_S_CS"/>
</dbReference>
<dbReference type="PATRIC" id="fig|471821.5.peg.235"/>